<keyword evidence="3" id="KW-0009">Actin-binding</keyword>
<proteinExistence type="predicted"/>
<feature type="domain" description="BACK" evidence="4">
    <location>
        <begin position="171"/>
        <end position="274"/>
    </location>
</feature>
<evidence type="ECO:0000313" key="6">
    <source>
        <dbReference type="Proteomes" id="UP000821837"/>
    </source>
</evidence>
<comment type="caution">
    <text evidence="5">The sequence shown here is derived from an EMBL/GenBank/DDBJ whole genome shotgun (WGS) entry which is preliminary data.</text>
</comment>
<dbReference type="AlphaFoldDB" id="A0A9D4T3M6"/>
<keyword evidence="2" id="KW-0677">Repeat</keyword>
<evidence type="ECO:0000256" key="3">
    <source>
        <dbReference type="ARBA" id="ARBA00023203"/>
    </source>
</evidence>
<dbReference type="Pfam" id="PF07707">
    <property type="entry name" value="BACK"/>
    <property type="match status" value="1"/>
</dbReference>
<dbReference type="Pfam" id="PF01344">
    <property type="entry name" value="Kelch_1"/>
    <property type="match status" value="1"/>
</dbReference>
<dbReference type="GO" id="GO:0003779">
    <property type="term" value="F:actin binding"/>
    <property type="evidence" value="ECO:0007669"/>
    <property type="project" value="UniProtKB-KW"/>
</dbReference>
<sequence>MPTTMRERWKTTCSPCGSKLLSSSPTMASSVGSRRVQLPGPCRDCGQQRKARLDCDVVFRATDGVEVWAHRFVMWHKFSGCCALFDVAKESRTPDQKKNDLAGPPVCAVIKDLEGDMVEELVEYAYYTPLHERIGLHNVVKVLELAETLNINRIRAHCLMTLKHNLEPENCISVYHLACSRGYENLASSAHQYLVRNFDKLWKDSAQFEALTPEEMRTILEDDRLHAPSEVEDTFKAILKWISADVTARKMYLAKFLPLVRFVRCGLLELEYVRTHPEVDGDVDIQNIMHVINQTLTEPSMAVGEVAGIDLSPKLWLTPRLPKDILFLFGGWAENAPTNEMLTYNNRSHKWRNFGNQSTVARAYHDAAVIDSRIYFVGGFSGNWVCNTVACFDVLQATWSVKAKMAYHRCYVSVAVLQASTGDEMAQSRD</sequence>
<dbReference type="PANTHER" id="PTHR24412:SF172">
    <property type="entry name" value="KELCH-LIKE PROTEIN 10"/>
    <property type="match status" value="1"/>
</dbReference>
<keyword evidence="1" id="KW-0880">Kelch repeat</keyword>
<evidence type="ECO:0000259" key="4">
    <source>
        <dbReference type="SMART" id="SM00875"/>
    </source>
</evidence>
<evidence type="ECO:0000256" key="1">
    <source>
        <dbReference type="ARBA" id="ARBA00022441"/>
    </source>
</evidence>
<dbReference type="SMART" id="SM00875">
    <property type="entry name" value="BACK"/>
    <property type="match status" value="1"/>
</dbReference>
<dbReference type="InterPro" id="IPR006652">
    <property type="entry name" value="Kelch_1"/>
</dbReference>
<dbReference type="Pfam" id="PF00651">
    <property type="entry name" value="BTB"/>
    <property type="match status" value="1"/>
</dbReference>
<dbReference type="SUPFAM" id="SSF117281">
    <property type="entry name" value="Kelch motif"/>
    <property type="match status" value="1"/>
</dbReference>
<dbReference type="InterPro" id="IPR000210">
    <property type="entry name" value="BTB/POZ_dom"/>
</dbReference>
<dbReference type="InterPro" id="IPR015915">
    <property type="entry name" value="Kelch-typ_b-propeller"/>
</dbReference>
<dbReference type="Proteomes" id="UP000821837">
    <property type="component" value="Chromosome 11"/>
</dbReference>
<organism evidence="5 6">
    <name type="scientific">Rhipicephalus sanguineus</name>
    <name type="common">Brown dog tick</name>
    <name type="synonym">Ixodes sanguineus</name>
    <dbReference type="NCBI Taxonomy" id="34632"/>
    <lineage>
        <taxon>Eukaryota</taxon>
        <taxon>Metazoa</taxon>
        <taxon>Ecdysozoa</taxon>
        <taxon>Arthropoda</taxon>
        <taxon>Chelicerata</taxon>
        <taxon>Arachnida</taxon>
        <taxon>Acari</taxon>
        <taxon>Parasitiformes</taxon>
        <taxon>Ixodida</taxon>
        <taxon>Ixodoidea</taxon>
        <taxon>Ixodidae</taxon>
        <taxon>Rhipicephalinae</taxon>
        <taxon>Rhipicephalus</taxon>
        <taxon>Rhipicephalus</taxon>
    </lineage>
</organism>
<dbReference type="Gene3D" id="2.120.10.80">
    <property type="entry name" value="Kelch-type beta propeller"/>
    <property type="match status" value="1"/>
</dbReference>
<reference evidence="5" key="1">
    <citation type="journal article" date="2020" name="Cell">
        <title>Large-Scale Comparative Analyses of Tick Genomes Elucidate Their Genetic Diversity and Vector Capacities.</title>
        <authorList>
            <consortium name="Tick Genome and Microbiome Consortium (TIGMIC)"/>
            <person name="Jia N."/>
            <person name="Wang J."/>
            <person name="Shi W."/>
            <person name="Du L."/>
            <person name="Sun Y."/>
            <person name="Zhan W."/>
            <person name="Jiang J.F."/>
            <person name="Wang Q."/>
            <person name="Zhang B."/>
            <person name="Ji P."/>
            <person name="Bell-Sakyi L."/>
            <person name="Cui X.M."/>
            <person name="Yuan T.T."/>
            <person name="Jiang B.G."/>
            <person name="Yang W.F."/>
            <person name="Lam T.T."/>
            <person name="Chang Q.C."/>
            <person name="Ding S.J."/>
            <person name="Wang X.J."/>
            <person name="Zhu J.G."/>
            <person name="Ruan X.D."/>
            <person name="Zhao L."/>
            <person name="Wei J.T."/>
            <person name="Ye R.Z."/>
            <person name="Que T.C."/>
            <person name="Du C.H."/>
            <person name="Zhou Y.H."/>
            <person name="Cheng J.X."/>
            <person name="Dai P.F."/>
            <person name="Guo W.B."/>
            <person name="Han X.H."/>
            <person name="Huang E.J."/>
            <person name="Li L.F."/>
            <person name="Wei W."/>
            <person name="Gao Y.C."/>
            <person name="Liu J.Z."/>
            <person name="Shao H.Z."/>
            <person name="Wang X."/>
            <person name="Wang C.C."/>
            <person name="Yang T.C."/>
            <person name="Huo Q.B."/>
            <person name="Li W."/>
            <person name="Chen H.Y."/>
            <person name="Chen S.E."/>
            <person name="Zhou L.G."/>
            <person name="Ni X.B."/>
            <person name="Tian J.H."/>
            <person name="Sheng Y."/>
            <person name="Liu T."/>
            <person name="Pan Y.S."/>
            <person name="Xia L.Y."/>
            <person name="Li J."/>
            <person name="Zhao F."/>
            <person name="Cao W.C."/>
        </authorList>
    </citation>
    <scope>NUCLEOTIDE SEQUENCE</scope>
    <source>
        <strain evidence="5">Rsan-2018</strain>
    </source>
</reference>
<dbReference type="InterPro" id="IPR011705">
    <property type="entry name" value="BACK"/>
</dbReference>
<dbReference type="VEuPathDB" id="VectorBase:RSAN_056313"/>
<protein>
    <recommendedName>
        <fullName evidence="4">BACK domain-containing protein</fullName>
    </recommendedName>
</protein>
<name>A0A9D4T3M6_RHISA</name>
<reference evidence="5" key="2">
    <citation type="submission" date="2021-09" db="EMBL/GenBank/DDBJ databases">
        <authorList>
            <person name="Jia N."/>
            <person name="Wang J."/>
            <person name="Shi W."/>
            <person name="Du L."/>
            <person name="Sun Y."/>
            <person name="Zhan W."/>
            <person name="Jiang J."/>
            <person name="Wang Q."/>
            <person name="Zhang B."/>
            <person name="Ji P."/>
            <person name="Sakyi L.B."/>
            <person name="Cui X."/>
            <person name="Yuan T."/>
            <person name="Jiang B."/>
            <person name="Yang W."/>
            <person name="Lam T.T.-Y."/>
            <person name="Chang Q."/>
            <person name="Ding S."/>
            <person name="Wang X."/>
            <person name="Zhu J."/>
            <person name="Ruan X."/>
            <person name="Zhao L."/>
            <person name="Wei J."/>
            <person name="Que T."/>
            <person name="Du C."/>
            <person name="Cheng J."/>
            <person name="Dai P."/>
            <person name="Han X."/>
            <person name="Huang E."/>
            <person name="Gao Y."/>
            <person name="Liu J."/>
            <person name="Shao H."/>
            <person name="Ye R."/>
            <person name="Li L."/>
            <person name="Wei W."/>
            <person name="Wang X."/>
            <person name="Wang C."/>
            <person name="Huo Q."/>
            <person name="Li W."/>
            <person name="Guo W."/>
            <person name="Chen H."/>
            <person name="Chen S."/>
            <person name="Zhou L."/>
            <person name="Zhou L."/>
            <person name="Ni X."/>
            <person name="Tian J."/>
            <person name="Zhou Y."/>
            <person name="Sheng Y."/>
            <person name="Liu T."/>
            <person name="Pan Y."/>
            <person name="Xia L."/>
            <person name="Li J."/>
            <person name="Zhao F."/>
            <person name="Cao W."/>
        </authorList>
    </citation>
    <scope>NUCLEOTIDE SEQUENCE</scope>
    <source>
        <strain evidence="5">Rsan-2018</strain>
        <tissue evidence="5">Larvae</tissue>
    </source>
</reference>
<gene>
    <name evidence="5" type="ORF">HPB52_010841</name>
</gene>
<dbReference type="PANTHER" id="PTHR24412">
    <property type="entry name" value="KELCH PROTEIN"/>
    <property type="match status" value="1"/>
</dbReference>
<dbReference type="EMBL" id="JABSTV010001247">
    <property type="protein sequence ID" value="KAH7972302.1"/>
    <property type="molecule type" value="Genomic_DNA"/>
</dbReference>
<dbReference type="SUPFAM" id="SSF54695">
    <property type="entry name" value="POZ domain"/>
    <property type="match status" value="1"/>
</dbReference>
<evidence type="ECO:0000313" key="5">
    <source>
        <dbReference type="EMBL" id="KAH7972302.1"/>
    </source>
</evidence>
<evidence type="ECO:0000256" key="2">
    <source>
        <dbReference type="ARBA" id="ARBA00022737"/>
    </source>
</evidence>
<dbReference type="Gene3D" id="3.30.710.10">
    <property type="entry name" value="Potassium Channel Kv1.1, Chain A"/>
    <property type="match status" value="1"/>
</dbReference>
<dbReference type="SMART" id="SM00612">
    <property type="entry name" value="Kelch"/>
    <property type="match status" value="2"/>
</dbReference>
<keyword evidence="6" id="KW-1185">Reference proteome</keyword>
<dbReference type="InterPro" id="IPR011333">
    <property type="entry name" value="SKP1/BTB/POZ_sf"/>
</dbReference>
<accession>A0A9D4T3M6</accession>
<dbReference type="Gene3D" id="1.25.40.420">
    <property type="match status" value="1"/>
</dbReference>